<evidence type="ECO:0000256" key="1">
    <source>
        <dbReference type="SAM" id="MobiDB-lite"/>
    </source>
</evidence>
<proteinExistence type="predicted"/>
<dbReference type="Proteomes" id="UP001151760">
    <property type="component" value="Unassembled WGS sequence"/>
</dbReference>
<feature type="domain" description="Reverse transcriptase Ty1/copia-type" evidence="2">
    <location>
        <begin position="600"/>
        <end position="659"/>
    </location>
</feature>
<evidence type="ECO:0000313" key="5">
    <source>
        <dbReference type="Proteomes" id="UP001151760"/>
    </source>
</evidence>
<name>A0ABQ5G255_9ASTR</name>
<dbReference type="Pfam" id="PF07727">
    <property type="entry name" value="RVT_2"/>
    <property type="match status" value="1"/>
</dbReference>
<dbReference type="Pfam" id="PF14111">
    <property type="entry name" value="DUF4283"/>
    <property type="match status" value="1"/>
</dbReference>
<dbReference type="InterPro" id="IPR040256">
    <property type="entry name" value="At4g02000-like"/>
</dbReference>
<evidence type="ECO:0000259" key="3">
    <source>
        <dbReference type="Pfam" id="PF14111"/>
    </source>
</evidence>
<keyword evidence="5" id="KW-1185">Reference proteome</keyword>
<feature type="compositionally biased region" description="Basic residues" evidence="1">
    <location>
        <begin position="82"/>
        <end position="92"/>
    </location>
</feature>
<reference evidence="4" key="2">
    <citation type="submission" date="2022-01" db="EMBL/GenBank/DDBJ databases">
        <authorList>
            <person name="Yamashiro T."/>
            <person name="Shiraishi A."/>
            <person name="Satake H."/>
            <person name="Nakayama K."/>
        </authorList>
    </citation>
    <scope>NUCLEOTIDE SEQUENCE</scope>
</reference>
<dbReference type="InterPro" id="IPR013103">
    <property type="entry name" value="RVT_2"/>
</dbReference>
<reference evidence="4" key="1">
    <citation type="journal article" date="2022" name="Int. J. Mol. Sci.">
        <title>Draft Genome of Tanacetum Coccineum: Genomic Comparison of Closely Related Tanacetum-Family Plants.</title>
        <authorList>
            <person name="Yamashiro T."/>
            <person name="Shiraishi A."/>
            <person name="Nakayama K."/>
            <person name="Satake H."/>
        </authorList>
    </citation>
    <scope>NUCLEOTIDE SEQUENCE</scope>
</reference>
<feature type="domain" description="DUF4283" evidence="3">
    <location>
        <begin position="251"/>
        <end position="331"/>
    </location>
</feature>
<dbReference type="InterPro" id="IPR025558">
    <property type="entry name" value="DUF4283"/>
</dbReference>
<dbReference type="PANTHER" id="PTHR31286">
    <property type="entry name" value="GLYCINE-RICH CELL WALL STRUCTURAL PROTEIN 1.8-LIKE"/>
    <property type="match status" value="1"/>
</dbReference>
<comment type="caution">
    <text evidence="4">The sequence shown here is derived from an EMBL/GenBank/DDBJ whole genome shotgun (WGS) entry which is preliminary data.</text>
</comment>
<sequence>MRIVLTTEDTLTFLEQPIPIAPVPAHGQKYDGFVQDYNMHSIGKIVNDLHAMLKLHEQTLPKKDVAPALYAIRAGRIQKNNNKNKKPQKASKGKNQGNGKSKLAYALKPNIPPPPKKDNPAKDASSTRDVNADEIAIPAVVVDEGTVNDALPKSITPLVVKTSSGNTYAAGYTSVDLNTVTTSLSNSTAGLTESNIVRTNSTAIPSGITFTRTKSTSGPSVAPTGMPYVVNSGPTSPNKNDGNQASVHEVNDKMKNSLYVYFIGKRLALPVVDWFVRNNWEKYGLKKVTMVKDFFFIKFSFVEGVDSVLRDGPWMIYKIPIFLKKWSPSVSLLKEELLRISVWVKFHDVLLFAYISDGLSLIPTKIVDCPKAAPKRVMNDMDKGKGQTSGADDEIFIEGKKKNHVAMVLFFLSNSFEALNVENPVIEEVEMGNKASTSGVQEEGQRSTLLVERINVFEKHMLEGKCVFVDDDGKPLKKFDYSGYHGSDDEVESVDNEMRETYVNADYDPYDDDMYEGQEIPDNIQSICDNLDIKDTQRKRWVTPSTTHPRTKLLSTRTRHAPNRMYLYVDAEEHELEDHNEPSNYKVALSDLEFDKWLDVINVKWLFKKKNDMDGKVHTYKACLVTKGFIQTCGVYYKETFSLVADIRAIRILIAISMTMRFGKWISKLPSSMDISLKKSNGTT</sequence>
<dbReference type="EMBL" id="BQNB010018013">
    <property type="protein sequence ID" value="GJT69706.1"/>
    <property type="molecule type" value="Genomic_DNA"/>
</dbReference>
<evidence type="ECO:0000259" key="2">
    <source>
        <dbReference type="Pfam" id="PF07727"/>
    </source>
</evidence>
<protein>
    <submittedName>
        <fullName evidence="4">Ribonuclease H-like domain-containing protein</fullName>
    </submittedName>
</protein>
<dbReference type="PANTHER" id="PTHR31286:SF99">
    <property type="entry name" value="DUF4283 DOMAIN-CONTAINING PROTEIN"/>
    <property type="match status" value="1"/>
</dbReference>
<gene>
    <name evidence="4" type="ORF">Tco_1028992</name>
</gene>
<feature type="compositionally biased region" description="Low complexity" evidence="1">
    <location>
        <begin position="93"/>
        <end position="102"/>
    </location>
</feature>
<accession>A0ABQ5G255</accession>
<organism evidence="4 5">
    <name type="scientific">Tanacetum coccineum</name>
    <dbReference type="NCBI Taxonomy" id="301880"/>
    <lineage>
        <taxon>Eukaryota</taxon>
        <taxon>Viridiplantae</taxon>
        <taxon>Streptophyta</taxon>
        <taxon>Embryophyta</taxon>
        <taxon>Tracheophyta</taxon>
        <taxon>Spermatophyta</taxon>
        <taxon>Magnoliopsida</taxon>
        <taxon>eudicotyledons</taxon>
        <taxon>Gunneridae</taxon>
        <taxon>Pentapetalae</taxon>
        <taxon>asterids</taxon>
        <taxon>campanulids</taxon>
        <taxon>Asterales</taxon>
        <taxon>Asteraceae</taxon>
        <taxon>Asteroideae</taxon>
        <taxon>Anthemideae</taxon>
        <taxon>Anthemidinae</taxon>
        <taxon>Tanacetum</taxon>
    </lineage>
</organism>
<feature type="region of interest" description="Disordered" evidence="1">
    <location>
        <begin position="76"/>
        <end position="130"/>
    </location>
</feature>
<evidence type="ECO:0000313" key="4">
    <source>
        <dbReference type="EMBL" id="GJT69706.1"/>
    </source>
</evidence>